<dbReference type="EMBL" id="CAJOBP010032763">
    <property type="protein sequence ID" value="CAF4681270.1"/>
    <property type="molecule type" value="Genomic_DNA"/>
</dbReference>
<evidence type="ECO:0000313" key="2">
    <source>
        <dbReference type="Proteomes" id="UP000663873"/>
    </source>
</evidence>
<dbReference type="Proteomes" id="UP000663873">
    <property type="component" value="Unassembled WGS sequence"/>
</dbReference>
<name>A0A821HB47_9BILA</name>
<organism evidence="1 2">
    <name type="scientific">Rotaria socialis</name>
    <dbReference type="NCBI Taxonomy" id="392032"/>
    <lineage>
        <taxon>Eukaryota</taxon>
        <taxon>Metazoa</taxon>
        <taxon>Spiralia</taxon>
        <taxon>Gnathifera</taxon>
        <taxon>Rotifera</taxon>
        <taxon>Eurotatoria</taxon>
        <taxon>Bdelloidea</taxon>
        <taxon>Philodinida</taxon>
        <taxon>Philodinidae</taxon>
        <taxon>Rotaria</taxon>
    </lineage>
</organism>
<feature type="non-terminal residue" evidence="1">
    <location>
        <position position="124"/>
    </location>
</feature>
<keyword evidence="2" id="KW-1185">Reference proteome</keyword>
<sequence length="124" mass="13825">GALTNTREAIVSVPKTAQLTTTDFQPKYLKNSSSTIQISSSPKILCPLKKYETGPVRCMADVDAALAFLQIRLDSLEKVMDDKMKMLLHAAQDIASTNTHRKNNDSHCHRPSEILIDKLLFPKD</sequence>
<proteinExistence type="predicted"/>
<comment type="caution">
    <text evidence="1">The sequence shown here is derived from an EMBL/GenBank/DDBJ whole genome shotgun (WGS) entry which is preliminary data.</text>
</comment>
<protein>
    <submittedName>
        <fullName evidence="1">Uncharacterized protein</fullName>
    </submittedName>
</protein>
<dbReference type="AlphaFoldDB" id="A0A821HB47"/>
<reference evidence="1" key="1">
    <citation type="submission" date="2021-02" db="EMBL/GenBank/DDBJ databases">
        <authorList>
            <person name="Nowell W R."/>
        </authorList>
    </citation>
    <scope>NUCLEOTIDE SEQUENCE</scope>
</reference>
<gene>
    <name evidence="1" type="ORF">UJA718_LOCUS35261</name>
</gene>
<accession>A0A821HB47</accession>
<evidence type="ECO:0000313" key="1">
    <source>
        <dbReference type="EMBL" id="CAF4681270.1"/>
    </source>
</evidence>